<evidence type="ECO:0000256" key="3">
    <source>
        <dbReference type="ARBA" id="ARBA00022543"/>
    </source>
</evidence>
<evidence type="ECO:0000256" key="11">
    <source>
        <dbReference type="SAM" id="MobiDB-lite"/>
    </source>
</evidence>
<feature type="transmembrane region" description="Helical" evidence="12">
    <location>
        <begin position="157"/>
        <end position="176"/>
    </location>
</feature>
<dbReference type="InterPro" id="IPR043476">
    <property type="entry name" value="Yro2-like_7TM"/>
</dbReference>
<evidence type="ECO:0000256" key="4">
    <source>
        <dbReference type="ARBA" id="ARBA00022606"/>
    </source>
</evidence>
<proteinExistence type="inferred from homology"/>
<evidence type="ECO:0000256" key="6">
    <source>
        <dbReference type="ARBA" id="ARBA00022925"/>
    </source>
</evidence>
<feature type="transmembrane region" description="Helical" evidence="12">
    <location>
        <begin position="57"/>
        <end position="76"/>
    </location>
</feature>
<feature type="transmembrane region" description="Helical" evidence="12">
    <location>
        <begin position="188"/>
        <end position="207"/>
    </location>
</feature>
<evidence type="ECO:0000256" key="10">
    <source>
        <dbReference type="ARBA" id="ARBA00023170"/>
    </source>
</evidence>
<keyword evidence="3" id="KW-0600">Photoreceptor protein</keyword>
<evidence type="ECO:0000256" key="9">
    <source>
        <dbReference type="ARBA" id="ARBA00023136"/>
    </source>
</evidence>
<dbReference type="SMART" id="SM01021">
    <property type="entry name" value="Bac_rhodopsin"/>
    <property type="match status" value="1"/>
</dbReference>
<dbReference type="GO" id="GO:0005216">
    <property type="term" value="F:monoatomic ion channel activity"/>
    <property type="evidence" value="ECO:0007669"/>
    <property type="project" value="InterPro"/>
</dbReference>
<feature type="compositionally biased region" description="Low complexity" evidence="11">
    <location>
        <begin position="278"/>
        <end position="312"/>
    </location>
</feature>
<dbReference type="CDD" id="cd15239">
    <property type="entry name" value="7tm_YRO2_fungal-like"/>
    <property type="match status" value="1"/>
</dbReference>
<reference evidence="13 14" key="1">
    <citation type="submission" date="2017-06" db="EMBL/GenBank/DDBJ databases">
        <title>Draft genome sequence of a variant of Elsinoe murrayae.</title>
        <authorList>
            <person name="Cheng Q."/>
        </authorList>
    </citation>
    <scope>NUCLEOTIDE SEQUENCE [LARGE SCALE GENOMIC DNA]</scope>
    <source>
        <strain evidence="13 14">CQ-2017a</strain>
    </source>
</reference>
<comment type="similarity">
    <text evidence="2">Belongs to the archaeal/bacterial/fungal opsin family.</text>
</comment>
<dbReference type="GO" id="GO:0005886">
    <property type="term" value="C:plasma membrane"/>
    <property type="evidence" value="ECO:0007669"/>
    <property type="project" value="TreeGrafter"/>
</dbReference>
<evidence type="ECO:0000256" key="7">
    <source>
        <dbReference type="ARBA" id="ARBA00022989"/>
    </source>
</evidence>
<dbReference type="GO" id="GO:0005783">
    <property type="term" value="C:endoplasmic reticulum"/>
    <property type="evidence" value="ECO:0007669"/>
    <property type="project" value="TreeGrafter"/>
</dbReference>
<keyword evidence="7 12" id="KW-1133">Transmembrane helix</keyword>
<dbReference type="Proteomes" id="UP000243797">
    <property type="component" value="Unassembled WGS sequence"/>
</dbReference>
<organism evidence="13 14">
    <name type="scientific">Sphaceloma murrayae</name>
    <dbReference type="NCBI Taxonomy" id="2082308"/>
    <lineage>
        <taxon>Eukaryota</taxon>
        <taxon>Fungi</taxon>
        <taxon>Dikarya</taxon>
        <taxon>Ascomycota</taxon>
        <taxon>Pezizomycotina</taxon>
        <taxon>Dothideomycetes</taxon>
        <taxon>Dothideomycetidae</taxon>
        <taxon>Myriangiales</taxon>
        <taxon>Elsinoaceae</taxon>
        <taxon>Sphaceloma</taxon>
    </lineage>
</organism>
<feature type="transmembrane region" description="Helical" evidence="12">
    <location>
        <begin position="227"/>
        <end position="246"/>
    </location>
</feature>
<dbReference type="PANTHER" id="PTHR28286">
    <property type="match status" value="1"/>
</dbReference>
<dbReference type="GO" id="GO:0007602">
    <property type="term" value="P:phototransduction"/>
    <property type="evidence" value="ECO:0007669"/>
    <property type="project" value="UniProtKB-KW"/>
</dbReference>
<dbReference type="InterPro" id="IPR018229">
    <property type="entry name" value="Rhodopsin_retinal_BS"/>
</dbReference>
<feature type="transmembrane region" description="Helical" evidence="12">
    <location>
        <begin position="131"/>
        <end position="151"/>
    </location>
</feature>
<keyword evidence="10" id="KW-0675">Receptor</keyword>
<evidence type="ECO:0000256" key="8">
    <source>
        <dbReference type="ARBA" id="ARBA00022991"/>
    </source>
</evidence>
<evidence type="ECO:0000313" key="14">
    <source>
        <dbReference type="Proteomes" id="UP000243797"/>
    </source>
</evidence>
<keyword evidence="6" id="KW-0681">Retinal protein</keyword>
<keyword evidence="5 12" id="KW-0812">Transmembrane</keyword>
<dbReference type="FunFam" id="1.20.1070.10:FF:000160">
    <property type="entry name" value="Related to Opsin-1"/>
    <property type="match status" value="1"/>
</dbReference>
<sequence length="312" mass="33601">MPQSAIDANLNVGNGGPADISIGPAASSWYFAICAMMGVATCAFVGLSVTKPRQERIFHYITASVTMVACIAYFSMGSDLGRVPIDVEFQRANPAGQTREIFYVRYIDWVITTPLLLLDLLLTAALPTPTILYVILVDEVMIITGLIGALVSSSYKWGYFAFGNAALVYVLYVLVWEARRHANAMGSDVGRVFLICGALTSFLWTLYPIAWGISEGGNVINANSEAFFYGVLDVLAKPVFGALLIWGHRNIDPARLGLHIHDYSEKDAFIKNPKQELNGNGTNGHSNGTNGHSNGTNGHSDGTNGTNGTTTV</sequence>
<dbReference type="SUPFAM" id="SSF81321">
    <property type="entry name" value="Family A G protein-coupled receptor-like"/>
    <property type="match status" value="1"/>
</dbReference>
<dbReference type="InParanoid" id="A0A2K1QX04"/>
<dbReference type="Pfam" id="PF01036">
    <property type="entry name" value="Bac_rhodopsin"/>
    <property type="match status" value="1"/>
</dbReference>
<evidence type="ECO:0000313" key="13">
    <source>
        <dbReference type="EMBL" id="PNS19577.1"/>
    </source>
</evidence>
<feature type="transmembrane region" description="Helical" evidence="12">
    <location>
        <begin position="106"/>
        <end position="124"/>
    </location>
</feature>
<keyword evidence="14" id="KW-1185">Reference proteome</keyword>
<dbReference type="PROSITE" id="PS00327">
    <property type="entry name" value="BACTERIAL_OPSIN_RET"/>
    <property type="match status" value="1"/>
</dbReference>
<dbReference type="Gene3D" id="1.20.1070.10">
    <property type="entry name" value="Rhodopsin 7-helix transmembrane proteins"/>
    <property type="match status" value="1"/>
</dbReference>
<dbReference type="AlphaFoldDB" id="A0A2K1QX04"/>
<comment type="subcellular location">
    <subcellularLocation>
        <location evidence="1">Membrane</location>
        <topology evidence="1">Multi-pass membrane protein</topology>
    </subcellularLocation>
</comment>
<name>A0A2K1QX04_9PEZI</name>
<dbReference type="FunCoup" id="A0A2K1QX04">
    <property type="interactions" value="78"/>
</dbReference>
<dbReference type="InterPro" id="IPR001425">
    <property type="entry name" value="Arc/bac/fun_rhodopsins"/>
</dbReference>
<protein>
    <submittedName>
        <fullName evidence="13">Opsin-1</fullName>
    </submittedName>
</protein>
<comment type="caution">
    <text evidence="13">The sequence shown here is derived from an EMBL/GenBank/DDBJ whole genome shotgun (WGS) entry which is preliminary data.</text>
</comment>
<feature type="region of interest" description="Disordered" evidence="11">
    <location>
        <begin position="273"/>
        <end position="312"/>
    </location>
</feature>
<evidence type="ECO:0000256" key="12">
    <source>
        <dbReference type="SAM" id="Phobius"/>
    </source>
</evidence>
<dbReference type="EMBL" id="NKHZ01000031">
    <property type="protein sequence ID" value="PNS19577.1"/>
    <property type="molecule type" value="Genomic_DNA"/>
</dbReference>
<dbReference type="OrthoDB" id="536545at2759"/>
<evidence type="ECO:0000256" key="1">
    <source>
        <dbReference type="ARBA" id="ARBA00004141"/>
    </source>
</evidence>
<gene>
    <name evidence="13" type="ORF">CAC42_7421</name>
</gene>
<evidence type="ECO:0000256" key="2">
    <source>
        <dbReference type="ARBA" id="ARBA00008130"/>
    </source>
</evidence>
<dbReference type="PRINTS" id="PR00251">
    <property type="entry name" value="BACTRLOPSIN"/>
</dbReference>
<dbReference type="PANTHER" id="PTHR28286:SF1">
    <property type="entry name" value="30 KDA HEAT SHOCK PROTEIN-RELATED"/>
    <property type="match status" value="1"/>
</dbReference>
<keyword evidence="9 12" id="KW-0472">Membrane</keyword>
<keyword evidence="4" id="KW-0716">Sensory transduction</keyword>
<evidence type="ECO:0000256" key="5">
    <source>
        <dbReference type="ARBA" id="ARBA00022692"/>
    </source>
</evidence>
<feature type="transmembrane region" description="Helical" evidence="12">
    <location>
        <begin position="29"/>
        <end position="50"/>
    </location>
</feature>
<dbReference type="PROSITE" id="PS00950">
    <property type="entry name" value="BACTERIAL_OPSIN_1"/>
    <property type="match status" value="1"/>
</dbReference>
<keyword evidence="8" id="KW-0157">Chromophore</keyword>
<dbReference type="GO" id="GO:0009881">
    <property type="term" value="F:photoreceptor activity"/>
    <property type="evidence" value="ECO:0007669"/>
    <property type="project" value="UniProtKB-KW"/>
</dbReference>
<accession>A0A2K1QX04</accession>